<protein>
    <recommendedName>
        <fullName evidence="3">Ribosomal protein L29</fullName>
    </recommendedName>
</protein>
<keyword evidence="2" id="KW-1185">Reference proteome</keyword>
<dbReference type="EMBL" id="DAKRPA010000028">
    <property type="protein sequence ID" value="DBA02676.1"/>
    <property type="molecule type" value="Genomic_DNA"/>
</dbReference>
<dbReference type="Proteomes" id="UP001146120">
    <property type="component" value="Unassembled WGS sequence"/>
</dbReference>
<name>A0AAV2Z8M5_9STRA</name>
<evidence type="ECO:0008006" key="3">
    <source>
        <dbReference type="Google" id="ProtNLM"/>
    </source>
</evidence>
<sequence>MRYEEPVVDWQEQAVAQLEANLMQRAKDARMRFHWKQNSFVARLNRDKIQQRQRQAEAAAASAGTAA</sequence>
<reference evidence="1" key="2">
    <citation type="journal article" date="2023" name="Microbiol Resour">
        <title>Decontamination and Annotation of the Draft Genome Sequence of the Oomycete Lagenidium giganteum ARSEF 373.</title>
        <authorList>
            <person name="Morgan W.R."/>
            <person name="Tartar A."/>
        </authorList>
    </citation>
    <scope>NUCLEOTIDE SEQUENCE</scope>
    <source>
        <strain evidence="1">ARSEF 373</strain>
    </source>
</reference>
<proteinExistence type="predicted"/>
<evidence type="ECO:0000313" key="2">
    <source>
        <dbReference type="Proteomes" id="UP001146120"/>
    </source>
</evidence>
<reference evidence="1" key="1">
    <citation type="submission" date="2022-11" db="EMBL/GenBank/DDBJ databases">
        <authorList>
            <person name="Morgan W.R."/>
            <person name="Tartar A."/>
        </authorList>
    </citation>
    <scope>NUCLEOTIDE SEQUENCE</scope>
    <source>
        <strain evidence="1">ARSEF 373</strain>
    </source>
</reference>
<dbReference type="AlphaFoldDB" id="A0AAV2Z8M5"/>
<organism evidence="1 2">
    <name type="scientific">Lagenidium giganteum</name>
    <dbReference type="NCBI Taxonomy" id="4803"/>
    <lineage>
        <taxon>Eukaryota</taxon>
        <taxon>Sar</taxon>
        <taxon>Stramenopiles</taxon>
        <taxon>Oomycota</taxon>
        <taxon>Peronosporomycetes</taxon>
        <taxon>Pythiales</taxon>
        <taxon>Pythiaceae</taxon>
    </lineage>
</organism>
<evidence type="ECO:0000313" key="1">
    <source>
        <dbReference type="EMBL" id="DBA02676.1"/>
    </source>
</evidence>
<gene>
    <name evidence="1" type="ORF">N0F65_010501</name>
</gene>
<accession>A0AAV2Z8M5</accession>
<comment type="caution">
    <text evidence="1">The sequence shown here is derived from an EMBL/GenBank/DDBJ whole genome shotgun (WGS) entry which is preliminary data.</text>
</comment>